<dbReference type="PROSITE" id="PS00018">
    <property type="entry name" value="EF_HAND_1"/>
    <property type="match status" value="1"/>
</dbReference>
<evidence type="ECO:0000256" key="7">
    <source>
        <dbReference type="SAM" id="MobiDB-lite"/>
    </source>
</evidence>
<evidence type="ECO:0000259" key="9">
    <source>
        <dbReference type="PROSITE" id="PS50222"/>
    </source>
</evidence>
<keyword evidence="5 8" id="KW-0472">Membrane</keyword>
<dbReference type="EMBL" id="CAXAMM010009779">
    <property type="protein sequence ID" value="CAK9021321.1"/>
    <property type="molecule type" value="Genomic_DNA"/>
</dbReference>
<feature type="transmembrane region" description="Helical" evidence="8">
    <location>
        <begin position="174"/>
        <end position="193"/>
    </location>
</feature>
<evidence type="ECO:0000313" key="10">
    <source>
        <dbReference type="EMBL" id="CAK9021321.1"/>
    </source>
</evidence>
<dbReference type="PANTHER" id="PTHR10037">
    <property type="entry name" value="VOLTAGE-GATED CATION CHANNEL CALCIUM AND SODIUM"/>
    <property type="match status" value="1"/>
</dbReference>
<evidence type="ECO:0000256" key="5">
    <source>
        <dbReference type="ARBA" id="ARBA00023136"/>
    </source>
</evidence>
<proteinExistence type="predicted"/>
<feature type="transmembrane region" description="Helical" evidence="8">
    <location>
        <begin position="412"/>
        <end position="437"/>
    </location>
</feature>
<protein>
    <recommendedName>
        <fullName evidence="9">EF-hand domain-containing protein</fullName>
    </recommendedName>
</protein>
<evidence type="ECO:0000256" key="3">
    <source>
        <dbReference type="ARBA" id="ARBA00022837"/>
    </source>
</evidence>
<feature type="coiled-coil region" evidence="6">
    <location>
        <begin position="25"/>
        <end position="59"/>
    </location>
</feature>
<evidence type="ECO:0000256" key="8">
    <source>
        <dbReference type="SAM" id="Phobius"/>
    </source>
</evidence>
<dbReference type="Pfam" id="PF00520">
    <property type="entry name" value="Ion_trans"/>
    <property type="match status" value="1"/>
</dbReference>
<feature type="region of interest" description="Disordered" evidence="7">
    <location>
        <begin position="66"/>
        <end position="113"/>
    </location>
</feature>
<dbReference type="PANTHER" id="PTHR10037:SF62">
    <property type="entry name" value="SODIUM CHANNEL PROTEIN 60E"/>
    <property type="match status" value="1"/>
</dbReference>
<keyword evidence="6" id="KW-0175">Coiled coil</keyword>
<feature type="transmembrane region" description="Helical" evidence="8">
    <location>
        <begin position="217"/>
        <end position="236"/>
    </location>
</feature>
<feature type="compositionally biased region" description="Basic residues" evidence="7">
    <location>
        <begin position="96"/>
        <end position="106"/>
    </location>
</feature>
<evidence type="ECO:0000256" key="6">
    <source>
        <dbReference type="SAM" id="Coils"/>
    </source>
</evidence>
<keyword evidence="10" id="KW-0813">Transport</keyword>
<keyword evidence="3" id="KW-0106">Calcium</keyword>
<keyword evidence="11" id="KW-1185">Reference proteome</keyword>
<keyword evidence="4 8" id="KW-1133">Transmembrane helix</keyword>
<dbReference type="SUPFAM" id="SSF81324">
    <property type="entry name" value="Voltage-gated potassium channels"/>
    <property type="match status" value="1"/>
</dbReference>
<dbReference type="InterPro" id="IPR018247">
    <property type="entry name" value="EF_Hand_1_Ca_BS"/>
</dbReference>
<keyword evidence="10" id="KW-0407">Ion channel</keyword>
<dbReference type="InterPro" id="IPR043203">
    <property type="entry name" value="VGCC_Ca_Na"/>
</dbReference>
<dbReference type="InterPro" id="IPR005821">
    <property type="entry name" value="Ion_trans_dom"/>
</dbReference>
<dbReference type="Proteomes" id="UP001642464">
    <property type="component" value="Unassembled WGS sequence"/>
</dbReference>
<dbReference type="Gene3D" id="1.10.287.70">
    <property type="match status" value="1"/>
</dbReference>
<name>A0ABP0K455_9DINO</name>
<dbReference type="InterPro" id="IPR002048">
    <property type="entry name" value="EF_hand_dom"/>
</dbReference>
<dbReference type="InterPro" id="IPR027359">
    <property type="entry name" value="Volt_channel_dom_sf"/>
</dbReference>
<comment type="caution">
    <text evidence="10">The sequence shown here is derived from an EMBL/GenBank/DDBJ whole genome shotgun (WGS) entry which is preliminary data.</text>
</comment>
<evidence type="ECO:0000256" key="2">
    <source>
        <dbReference type="ARBA" id="ARBA00022692"/>
    </source>
</evidence>
<dbReference type="InterPro" id="IPR011992">
    <property type="entry name" value="EF-hand-dom_pair"/>
</dbReference>
<organism evidence="10 11">
    <name type="scientific">Durusdinium trenchii</name>
    <dbReference type="NCBI Taxonomy" id="1381693"/>
    <lineage>
        <taxon>Eukaryota</taxon>
        <taxon>Sar</taxon>
        <taxon>Alveolata</taxon>
        <taxon>Dinophyceae</taxon>
        <taxon>Suessiales</taxon>
        <taxon>Symbiodiniaceae</taxon>
        <taxon>Durusdinium</taxon>
    </lineage>
</organism>
<feature type="transmembrane region" description="Helical" evidence="8">
    <location>
        <begin position="307"/>
        <end position="336"/>
    </location>
</feature>
<keyword evidence="10" id="KW-0406">Ion transport</keyword>
<gene>
    <name evidence="10" type="ORF">SCF082_LOCUS15292</name>
</gene>
<sequence length="610" mass="69633">MAVSQAWTGAKSQAGEKDDLLARCLVSLQSDCNTVTLQVEALQKENRAMKEELEVLRSNTPREVETVIPRPNLPGHTETKSLDEAEPEAPLVIQPRKSKGKKRGKTKSFGIPDSPSVSLSAARLGMVTQRQELMEELETEQVHLRTMLSEFVPSGERRNVHRTRNCLQKISRHLAFKISVVLVILLNSAYLGFDADLQVKNSYRHVLEQEPWDSIPVIPYIFPILFVLELMIRLGADRCAFFQGEERWWNIFDIVLVLNSLIEILANFITGWSITDLSVLRIMRVFRMVRVVRVVKHVKWLKSLRTMVFALINSFISLMWAFFMIMLIIFVFSILFCHGVAQYNYSSVERFGRGLVPEDWLTQASETRAVYGSLWETCVSLFGAVTGGNDWMFYGGYLRNLKMDENDLTGEIYFIVFGFYVAFCTVGLLNVVTGIFVDSAVTTRTEDEVVDAFKDEMNNRQQEVRRIFQEAVGEEDTNDQDDAPKKPMLTFDQLKEQLDNPWVKAYFSGLDIDPNEAAIIFTLMDTDHNGRVTIDEFIDGTMKLKGSAKSVDMLLLMFDHVRFMAKFNTLCCYMEDEMRSIKSVILPGEQPPKIFEPTQDQHADPPKAEG</sequence>
<dbReference type="Gene3D" id="1.20.120.350">
    <property type="entry name" value="Voltage-gated potassium channels. Chain C"/>
    <property type="match status" value="1"/>
</dbReference>
<feature type="domain" description="EF-hand" evidence="9">
    <location>
        <begin position="512"/>
        <end position="547"/>
    </location>
</feature>
<reference evidence="10 11" key="1">
    <citation type="submission" date="2024-02" db="EMBL/GenBank/DDBJ databases">
        <authorList>
            <person name="Chen Y."/>
            <person name="Shah S."/>
            <person name="Dougan E. K."/>
            <person name="Thang M."/>
            <person name="Chan C."/>
        </authorList>
    </citation>
    <scope>NUCLEOTIDE SEQUENCE [LARGE SCALE GENOMIC DNA]</scope>
</reference>
<feature type="region of interest" description="Disordered" evidence="7">
    <location>
        <begin position="589"/>
        <end position="610"/>
    </location>
</feature>
<dbReference type="PROSITE" id="PS50222">
    <property type="entry name" value="EF_HAND_2"/>
    <property type="match status" value="1"/>
</dbReference>
<feature type="compositionally biased region" description="Basic and acidic residues" evidence="7">
    <location>
        <begin position="599"/>
        <end position="610"/>
    </location>
</feature>
<evidence type="ECO:0000256" key="1">
    <source>
        <dbReference type="ARBA" id="ARBA00004141"/>
    </source>
</evidence>
<feature type="transmembrane region" description="Helical" evidence="8">
    <location>
        <begin position="248"/>
        <end position="272"/>
    </location>
</feature>
<dbReference type="Gene3D" id="1.10.238.10">
    <property type="entry name" value="EF-hand"/>
    <property type="match status" value="1"/>
</dbReference>
<evidence type="ECO:0000256" key="4">
    <source>
        <dbReference type="ARBA" id="ARBA00022989"/>
    </source>
</evidence>
<keyword evidence="2 8" id="KW-0812">Transmembrane</keyword>
<dbReference type="SUPFAM" id="SSF47473">
    <property type="entry name" value="EF-hand"/>
    <property type="match status" value="1"/>
</dbReference>
<evidence type="ECO:0000313" key="11">
    <source>
        <dbReference type="Proteomes" id="UP001642464"/>
    </source>
</evidence>
<comment type="subcellular location">
    <subcellularLocation>
        <location evidence="1">Membrane</location>
        <topology evidence="1">Multi-pass membrane protein</topology>
    </subcellularLocation>
</comment>
<dbReference type="GO" id="GO:0034220">
    <property type="term" value="P:monoatomic ion transmembrane transport"/>
    <property type="evidence" value="ECO:0007669"/>
    <property type="project" value="UniProtKB-KW"/>
</dbReference>
<accession>A0ABP0K455</accession>